<organism evidence="2 3">
    <name type="scientific">Venturia nashicola</name>
    <dbReference type="NCBI Taxonomy" id="86259"/>
    <lineage>
        <taxon>Eukaryota</taxon>
        <taxon>Fungi</taxon>
        <taxon>Dikarya</taxon>
        <taxon>Ascomycota</taxon>
        <taxon>Pezizomycotina</taxon>
        <taxon>Dothideomycetes</taxon>
        <taxon>Pleosporomycetidae</taxon>
        <taxon>Venturiales</taxon>
        <taxon>Venturiaceae</taxon>
        <taxon>Venturia</taxon>
    </lineage>
</organism>
<dbReference type="AlphaFoldDB" id="A0A4Z1PNI7"/>
<keyword evidence="3" id="KW-1185">Reference proteome</keyword>
<comment type="caution">
    <text evidence="2">The sequence shown here is derived from an EMBL/GenBank/DDBJ whole genome shotgun (WGS) entry which is preliminary data.</text>
</comment>
<evidence type="ECO:0000256" key="1">
    <source>
        <dbReference type="SAM" id="Coils"/>
    </source>
</evidence>
<protein>
    <submittedName>
        <fullName evidence="2">Uncharacterized protein</fullName>
    </submittedName>
</protein>
<sequence>MFYDEALSLSSHRKQLQRQLYKHMMCEAWPFSVANRRALISIMYRIHATRELEKAMQKGMADLRNQHLNAAVFAEMGNAERETYMKEKKAIENEMEALVTMAQSYRELDATTDSLVNQCSKPVDIVLPWDGPVKEMAAPSYDKCIHHEENDVFLSKEVSSFDDLFHFCIANQLLD</sequence>
<accession>A0A4Z1PNI7</accession>
<reference evidence="2 3" key="1">
    <citation type="submission" date="2019-04" db="EMBL/GenBank/DDBJ databases">
        <title>High contiguity whole genome sequence and gene annotation resource for two Venturia nashicola isolates.</title>
        <authorList>
            <person name="Prokchorchik M."/>
            <person name="Won K."/>
            <person name="Lee Y."/>
            <person name="Choi E.D."/>
            <person name="Segonzac C."/>
            <person name="Sohn K.H."/>
        </authorList>
    </citation>
    <scope>NUCLEOTIDE SEQUENCE [LARGE SCALE GENOMIC DNA]</scope>
    <source>
        <strain evidence="2 3">PRI2</strain>
    </source>
</reference>
<feature type="coiled-coil region" evidence="1">
    <location>
        <begin position="81"/>
        <end position="108"/>
    </location>
</feature>
<keyword evidence="1" id="KW-0175">Coiled coil</keyword>
<evidence type="ECO:0000313" key="3">
    <source>
        <dbReference type="Proteomes" id="UP000298493"/>
    </source>
</evidence>
<dbReference type="EMBL" id="SNSC02000001">
    <property type="protein sequence ID" value="TID27749.1"/>
    <property type="molecule type" value="Genomic_DNA"/>
</dbReference>
<dbReference type="Proteomes" id="UP000298493">
    <property type="component" value="Unassembled WGS sequence"/>
</dbReference>
<gene>
    <name evidence="2" type="ORF">E6O75_ATG00516</name>
</gene>
<evidence type="ECO:0000313" key="2">
    <source>
        <dbReference type="EMBL" id="TID27749.1"/>
    </source>
</evidence>
<name>A0A4Z1PNI7_9PEZI</name>
<proteinExistence type="predicted"/>